<evidence type="ECO:0000256" key="2">
    <source>
        <dbReference type="ARBA" id="ARBA00004882"/>
    </source>
</evidence>
<dbReference type="OrthoDB" id="9800865at2"/>
<feature type="binding site" evidence="17">
    <location>
        <position position="222"/>
    </location>
    <ligand>
        <name>NADP(+)</name>
        <dbReference type="ChEBI" id="CHEBI:58349"/>
    </ligand>
</feature>
<dbReference type="InterPro" id="IPR016193">
    <property type="entry name" value="Cytidine_deaminase-like"/>
</dbReference>
<dbReference type="NCBIfam" id="TIGR00227">
    <property type="entry name" value="ribD_Cterm"/>
    <property type="match status" value="1"/>
</dbReference>
<evidence type="ECO:0000256" key="3">
    <source>
        <dbReference type="ARBA" id="ARBA00004910"/>
    </source>
</evidence>
<comment type="similarity">
    <text evidence="5 15">In the C-terminal section; belongs to the HTP reductase family.</text>
</comment>
<feature type="active site" description="Proton donor" evidence="16">
    <location>
        <position position="53"/>
    </location>
</feature>
<evidence type="ECO:0000256" key="17">
    <source>
        <dbReference type="PIRSR" id="PIRSR006769-2"/>
    </source>
</evidence>
<dbReference type="InterPro" id="IPR024072">
    <property type="entry name" value="DHFR-like_dom_sf"/>
</dbReference>
<dbReference type="GO" id="GO:0008703">
    <property type="term" value="F:5-amino-6-(5-phosphoribosylamino)uracil reductase activity"/>
    <property type="evidence" value="ECO:0007669"/>
    <property type="project" value="UniProtKB-EC"/>
</dbReference>
<evidence type="ECO:0000259" key="19">
    <source>
        <dbReference type="PROSITE" id="PS51747"/>
    </source>
</evidence>
<dbReference type="AlphaFoldDB" id="A0A285P1R4"/>
<keyword evidence="9 15" id="KW-0862">Zinc</keyword>
<dbReference type="EMBL" id="OBEK01000004">
    <property type="protein sequence ID" value="SNZ15398.1"/>
    <property type="molecule type" value="Genomic_DNA"/>
</dbReference>
<feature type="binding site" evidence="18">
    <location>
        <position position="76"/>
    </location>
    <ligand>
        <name>Zn(2+)</name>
        <dbReference type="ChEBI" id="CHEBI:29105"/>
        <note>catalytic</note>
    </ligand>
</feature>
<evidence type="ECO:0000313" key="21">
    <source>
        <dbReference type="Proteomes" id="UP000219356"/>
    </source>
</evidence>
<dbReference type="Pfam" id="PF00383">
    <property type="entry name" value="dCMP_cyt_deam_1"/>
    <property type="match status" value="1"/>
</dbReference>
<evidence type="ECO:0000256" key="13">
    <source>
        <dbReference type="ARBA" id="ARBA00049861"/>
    </source>
</evidence>
<feature type="binding site" evidence="17">
    <location>
        <begin position="294"/>
        <end position="300"/>
    </location>
    <ligand>
        <name>NADP(+)</name>
        <dbReference type="ChEBI" id="CHEBI:58349"/>
    </ligand>
</feature>
<feature type="binding site" evidence="18">
    <location>
        <position position="51"/>
    </location>
    <ligand>
        <name>Zn(2+)</name>
        <dbReference type="ChEBI" id="CHEBI:29105"/>
        <note>catalytic</note>
    </ligand>
</feature>
<feature type="binding site" evidence="17">
    <location>
        <position position="197"/>
    </location>
    <ligand>
        <name>NADP(+)</name>
        <dbReference type="ChEBI" id="CHEBI:58349"/>
    </ligand>
</feature>
<dbReference type="InterPro" id="IPR004794">
    <property type="entry name" value="Eubact_RibD"/>
</dbReference>
<dbReference type="CDD" id="cd01284">
    <property type="entry name" value="Riboflavin_deaminase-reductase"/>
    <property type="match status" value="1"/>
</dbReference>
<evidence type="ECO:0000313" key="20">
    <source>
        <dbReference type="EMBL" id="SNZ15398.1"/>
    </source>
</evidence>
<feature type="binding site" evidence="17">
    <location>
        <position position="292"/>
    </location>
    <ligand>
        <name>substrate</name>
    </ligand>
</feature>
<dbReference type="SUPFAM" id="SSF53597">
    <property type="entry name" value="Dihydrofolate reductase-like"/>
    <property type="match status" value="1"/>
</dbReference>
<evidence type="ECO:0000256" key="18">
    <source>
        <dbReference type="PIRSR" id="PIRSR006769-3"/>
    </source>
</evidence>
<comment type="pathway">
    <text evidence="2 15">Cofactor biosynthesis; riboflavin biosynthesis; 5-amino-6-(D-ribitylamino)uracil from GTP: step 2/4.</text>
</comment>
<evidence type="ECO:0000256" key="12">
    <source>
        <dbReference type="ARBA" id="ARBA00023268"/>
    </source>
</evidence>
<evidence type="ECO:0000256" key="15">
    <source>
        <dbReference type="PIRNR" id="PIRNR006769"/>
    </source>
</evidence>
<dbReference type="STRING" id="586416.GZ22_02185"/>
<keyword evidence="11 15" id="KW-0560">Oxidoreductase</keyword>
<dbReference type="GO" id="GO:0008270">
    <property type="term" value="F:zinc ion binding"/>
    <property type="evidence" value="ECO:0007669"/>
    <property type="project" value="InterPro"/>
</dbReference>
<evidence type="ECO:0000256" key="14">
    <source>
        <dbReference type="ARBA" id="ARBA00049886"/>
    </source>
</evidence>
<feature type="binding site" evidence="17">
    <location>
        <position position="185"/>
    </location>
    <ligand>
        <name>substrate</name>
    </ligand>
</feature>
<dbReference type="Gene3D" id="3.40.140.10">
    <property type="entry name" value="Cytidine Deaminase, domain 2"/>
    <property type="match status" value="1"/>
</dbReference>
<comment type="similarity">
    <text evidence="4 15">In the N-terminal section; belongs to the cytidine and deoxycytidylate deaminase family.</text>
</comment>
<evidence type="ECO:0000256" key="9">
    <source>
        <dbReference type="ARBA" id="ARBA00022833"/>
    </source>
</evidence>
<dbReference type="RefSeq" id="WP_097042793.1">
    <property type="nucleotide sequence ID" value="NZ_OBEK01000004.1"/>
</dbReference>
<keyword evidence="7 15" id="KW-0479">Metal-binding</keyword>
<dbReference type="InterPro" id="IPR002734">
    <property type="entry name" value="RibDG_C"/>
</dbReference>
<dbReference type="GO" id="GO:0009231">
    <property type="term" value="P:riboflavin biosynthetic process"/>
    <property type="evidence" value="ECO:0007669"/>
    <property type="project" value="UniProtKB-UniPathway"/>
</dbReference>
<comment type="cofactor">
    <cofactor evidence="15 18">
        <name>Zn(2+)</name>
        <dbReference type="ChEBI" id="CHEBI:29105"/>
    </cofactor>
    <text evidence="15 18">Binds 1 zinc ion.</text>
</comment>
<feature type="binding site" evidence="17">
    <location>
        <position position="208"/>
    </location>
    <ligand>
        <name>substrate</name>
    </ligand>
</feature>
<dbReference type="NCBIfam" id="TIGR00326">
    <property type="entry name" value="eubact_ribD"/>
    <property type="match status" value="1"/>
</dbReference>
<keyword evidence="21" id="KW-1185">Reference proteome</keyword>
<comment type="catalytic activity">
    <reaction evidence="14 15">
        <text>2,5-diamino-6-hydroxy-4-(5-phosphoribosylamino)-pyrimidine + H2O + H(+) = 5-amino-6-(5-phospho-D-ribosylamino)uracil + NH4(+)</text>
        <dbReference type="Rhea" id="RHEA:21868"/>
        <dbReference type="ChEBI" id="CHEBI:15377"/>
        <dbReference type="ChEBI" id="CHEBI:15378"/>
        <dbReference type="ChEBI" id="CHEBI:28938"/>
        <dbReference type="ChEBI" id="CHEBI:58453"/>
        <dbReference type="ChEBI" id="CHEBI:58614"/>
        <dbReference type="EC" id="3.5.4.26"/>
    </reaction>
</comment>
<feature type="binding site" evidence="17">
    <location>
        <position position="205"/>
    </location>
    <ligand>
        <name>substrate</name>
    </ligand>
</feature>
<evidence type="ECO:0000256" key="4">
    <source>
        <dbReference type="ARBA" id="ARBA00005259"/>
    </source>
</evidence>
<feature type="domain" description="CMP/dCMP-type deaminase" evidence="19">
    <location>
        <begin position="2"/>
        <end position="123"/>
    </location>
</feature>
<dbReference type="EC" id="1.1.1.193" evidence="15"/>
<dbReference type="InterPro" id="IPR050765">
    <property type="entry name" value="Riboflavin_Biosynth_HTPR"/>
</dbReference>
<dbReference type="GO" id="GO:0050661">
    <property type="term" value="F:NADP binding"/>
    <property type="evidence" value="ECO:0007669"/>
    <property type="project" value="InterPro"/>
</dbReference>
<name>A0A285P1R4_9BACI</name>
<comment type="pathway">
    <text evidence="3 15">Cofactor biosynthesis; riboflavin biosynthesis; 5-amino-6-(D-ribitylamino)uracil from GTP: step 3/4.</text>
</comment>
<dbReference type="PIRSF" id="PIRSF006769">
    <property type="entry name" value="RibD"/>
    <property type="match status" value="1"/>
</dbReference>
<dbReference type="Proteomes" id="UP000219356">
    <property type="component" value="Unassembled WGS sequence"/>
</dbReference>
<feature type="binding site" evidence="17">
    <location>
        <position position="171"/>
    </location>
    <ligand>
        <name>NADP(+)</name>
        <dbReference type="ChEBI" id="CHEBI:58349"/>
    </ligand>
</feature>
<keyword evidence="12" id="KW-0511">Multifunctional enzyme</keyword>
<dbReference type="Pfam" id="PF01872">
    <property type="entry name" value="RibD_C"/>
    <property type="match status" value="1"/>
</dbReference>
<evidence type="ECO:0000256" key="5">
    <source>
        <dbReference type="ARBA" id="ARBA00007417"/>
    </source>
</evidence>
<evidence type="ECO:0000256" key="6">
    <source>
        <dbReference type="ARBA" id="ARBA00022619"/>
    </source>
</evidence>
<dbReference type="UniPathway" id="UPA00275">
    <property type="reaction ID" value="UER00401"/>
</dbReference>
<dbReference type="PROSITE" id="PS51747">
    <property type="entry name" value="CYT_DCMP_DEAMINASES_2"/>
    <property type="match status" value="1"/>
</dbReference>
<dbReference type="FunFam" id="3.40.140.10:FF:000025">
    <property type="entry name" value="Riboflavin biosynthesis protein RibD"/>
    <property type="match status" value="1"/>
</dbReference>
<comment type="catalytic activity">
    <reaction evidence="13 15">
        <text>5-amino-6-(5-phospho-D-ribitylamino)uracil + NADP(+) = 5-amino-6-(5-phospho-D-ribosylamino)uracil + NADPH + H(+)</text>
        <dbReference type="Rhea" id="RHEA:17845"/>
        <dbReference type="ChEBI" id="CHEBI:15378"/>
        <dbReference type="ChEBI" id="CHEBI:57783"/>
        <dbReference type="ChEBI" id="CHEBI:58349"/>
        <dbReference type="ChEBI" id="CHEBI:58421"/>
        <dbReference type="ChEBI" id="CHEBI:58453"/>
        <dbReference type="EC" id="1.1.1.193"/>
    </reaction>
</comment>
<evidence type="ECO:0000256" key="8">
    <source>
        <dbReference type="ARBA" id="ARBA00022801"/>
    </source>
</evidence>
<dbReference type="SUPFAM" id="SSF53927">
    <property type="entry name" value="Cytidine deaminase-like"/>
    <property type="match status" value="1"/>
</dbReference>
<dbReference type="InterPro" id="IPR016192">
    <property type="entry name" value="APOBEC/CMP_deaminase_Zn-bd"/>
</dbReference>
<dbReference type="InterPro" id="IPR002125">
    <property type="entry name" value="CMP_dCMP_dom"/>
</dbReference>
<feature type="binding site" evidence="17">
    <location>
        <position position="155"/>
    </location>
    <ligand>
        <name>NADP(+)</name>
        <dbReference type="ChEBI" id="CHEBI:58349"/>
    </ligand>
</feature>
<keyword evidence="6 15" id="KW-0686">Riboflavin biosynthesis</keyword>
<keyword evidence="10 15" id="KW-0521">NADP</keyword>
<dbReference type="GO" id="GO:0008835">
    <property type="term" value="F:diaminohydroxyphosphoribosylaminopyrimidine deaminase activity"/>
    <property type="evidence" value="ECO:0007669"/>
    <property type="project" value="UniProtKB-EC"/>
</dbReference>
<evidence type="ECO:0000256" key="11">
    <source>
        <dbReference type="ARBA" id="ARBA00023002"/>
    </source>
</evidence>
<sequence>MTEHTFYMDLALQNARAMKGQTDPNPLVGSVIVNDNRIVGIGTHLKAGEPHAEIHAIRMAGEQAKGGTIYVTLEPCSHYGRTGPCAVAIKEAGIKKVVIATLDPNPLVAGNGVKILEEAGIEVIIGVREEEARQMNEVFNKFIVEKKPFITLKAGTTLDGKIATHTLDSKWITSAASRRDVHQLRHENMAILVGVNTVIEDDPELTARIPNGRHPLRIVLDSTLRISLDSKVVTDKLADTWIFTTQQAASEKEQTLINKGIKVFRTSGSSRVDVMEVVNILGEQLISSVLIEGGGSVHASFLEQHLIDKVVLYFAPKLIGGKAAPTFLEGTGFAKMADAVDLDHTDIIKIGQDFKFIGYPQYRKGGEIF</sequence>
<evidence type="ECO:0000256" key="7">
    <source>
        <dbReference type="ARBA" id="ARBA00022723"/>
    </source>
</evidence>
<keyword evidence="8 15" id="KW-0378">Hydrolase</keyword>
<reference evidence="21" key="1">
    <citation type="submission" date="2017-09" db="EMBL/GenBank/DDBJ databases">
        <authorList>
            <person name="Varghese N."/>
            <person name="Submissions S."/>
        </authorList>
    </citation>
    <scope>NUCLEOTIDE SEQUENCE [LARGE SCALE GENOMIC DNA]</scope>
    <source>
        <strain evidence="21">CGMCC 1.8913</strain>
    </source>
</reference>
<evidence type="ECO:0000256" key="16">
    <source>
        <dbReference type="PIRSR" id="PIRSR006769-1"/>
    </source>
</evidence>
<dbReference type="PANTHER" id="PTHR38011:SF7">
    <property type="entry name" value="2,5-DIAMINO-6-RIBOSYLAMINO-4(3H)-PYRIMIDINONE 5'-PHOSPHATE REDUCTASE"/>
    <property type="match status" value="1"/>
</dbReference>
<dbReference type="PANTHER" id="PTHR38011">
    <property type="entry name" value="DIHYDROFOLATE REDUCTASE FAMILY PROTEIN (AFU_ORTHOLOGUE AFUA_8G06820)"/>
    <property type="match status" value="1"/>
</dbReference>
<dbReference type="Gene3D" id="3.40.430.10">
    <property type="entry name" value="Dihydrofolate Reductase, subunit A"/>
    <property type="match status" value="1"/>
</dbReference>
<feature type="binding site" evidence="17">
    <location>
        <position position="201"/>
    </location>
    <ligand>
        <name>NADP(+)</name>
        <dbReference type="ChEBI" id="CHEBI:58349"/>
    </ligand>
</feature>
<evidence type="ECO:0000256" key="10">
    <source>
        <dbReference type="ARBA" id="ARBA00022857"/>
    </source>
</evidence>
<dbReference type="EC" id="3.5.4.26" evidence="15"/>
<feature type="binding site" evidence="17">
    <location>
        <position position="169"/>
    </location>
    <ligand>
        <name>NADP(+)</name>
        <dbReference type="ChEBI" id="CHEBI:58349"/>
    </ligand>
</feature>
<gene>
    <name evidence="20" type="ORF">SAMN05421503_2623</name>
</gene>
<comment type="function">
    <text evidence="1 15">Converts 2,5-diamino-6-(ribosylamino)-4(3h)-pyrimidinone 5'-phosphate into 5-amino-6-(ribosylamino)-2,4(1h,3h)-pyrimidinedione 5'-phosphate.</text>
</comment>
<proteinExistence type="inferred from homology"/>
<feature type="binding site" evidence="18">
    <location>
        <position position="85"/>
    </location>
    <ligand>
        <name>Zn(2+)</name>
        <dbReference type="ChEBI" id="CHEBI:29105"/>
        <note>catalytic</note>
    </ligand>
</feature>
<evidence type="ECO:0000256" key="1">
    <source>
        <dbReference type="ARBA" id="ARBA00002151"/>
    </source>
</evidence>
<dbReference type="PROSITE" id="PS00903">
    <property type="entry name" value="CYT_DCMP_DEAMINASES_1"/>
    <property type="match status" value="1"/>
</dbReference>
<dbReference type="InterPro" id="IPR011549">
    <property type="entry name" value="RibD_C"/>
</dbReference>
<organism evidence="20 21">
    <name type="scientific">Terribacillus aidingensis</name>
    <dbReference type="NCBI Taxonomy" id="586416"/>
    <lineage>
        <taxon>Bacteria</taxon>
        <taxon>Bacillati</taxon>
        <taxon>Bacillota</taxon>
        <taxon>Bacilli</taxon>
        <taxon>Bacillales</taxon>
        <taxon>Bacillaceae</taxon>
        <taxon>Terribacillus</taxon>
    </lineage>
</organism>
<accession>A0A285P1R4</accession>
<protein>
    <recommendedName>
        <fullName evidence="15">Riboflavin biosynthesis protein RibD</fullName>
    </recommendedName>
    <domain>
        <recommendedName>
            <fullName evidence="15">Diaminohydroxyphosphoribosylaminopyrimidine deaminase</fullName>
            <shortName evidence="15">DRAP deaminase</shortName>
            <ecNumber evidence="15">3.5.4.26</ecNumber>
        </recommendedName>
        <alternativeName>
            <fullName evidence="15">Riboflavin-specific deaminase</fullName>
        </alternativeName>
    </domain>
    <domain>
        <recommendedName>
            <fullName evidence="15">5-amino-6-(5-phosphoribosylamino)uracil reductase</fullName>
            <ecNumber evidence="15">1.1.1.193</ecNumber>
        </recommendedName>
        <alternativeName>
            <fullName evidence="15">HTP reductase</fullName>
        </alternativeName>
    </domain>
</protein>